<keyword evidence="1" id="KW-0472">Membrane</keyword>
<dbReference type="PROSITE" id="PS50157">
    <property type="entry name" value="ZINC_FINGER_C2H2_2"/>
    <property type="match status" value="1"/>
</dbReference>
<dbReference type="EMBL" id="CP048739">
    <property type="protein sequence ID" value="QIB75008.1"/>
    <property type="molecule type" value="Genomic_DNA"/>
</dbReference>
<evidence type="ECO:0000313" key="2">
    <source>
        <dbReference type="EMBL" id="QIB75008.1"/>
    </source>
</evidence>
<keyword evidence="2" id="KW-0238">DNA-binding</keyword>
<dbReference type="PROSITE" id="PS00028">
    <property type="entry name" value="ZINC_FINGER_C2H2_1"/>
    <property type="match status" value="1"/>
</dbReference>
<sequence length="92" mass="10757">MTEATHATTDQRATGVESHTCRVCGRAFPESRLLVLHRGVRHPSVLTAEEKEAYREAYREEEREIRSFRIRAFGVLVLLYFGYLFMYIWFAG</sequence>
<dbReference type="RefSeq" id="WP_163486833.1">
    <property type="nucleotide sequence ID" value="NZ_CP048739.1"/>
</dbReference>
<dbReference type="GeneID" id="44080213"/>
<keyword evidence="1" id="KW-0812">Transmembrane</keyword>
<accession>A0A6C0UPX4</accession>
<dbReference type="AlphaFoldDB" id="A0A6C0UPX4"/>
<feature type="transmembrane region" description="Helical" evidence="1">
    <location>
        <begin position="72"/>
        <end position="90"/>
    </location>
</feature>
<protein>
    <submittedName>
        <fullName evidence="2">DNA-binding protein</fullName>
    </submittedName>
</protein>
<reference evidence="2 3" key="1">
    <citation type="submission" date="2020-02" db="EMBL/GenBank/DDBJ databases">
        <title>Whole genome sequence of Halogeometricum borinquense strain wsp4.</title>
        <authorList>
            <person name="Verma D.K."/>
            <person name="Gopal K."/>
            <person name="Prasad E.S."/>
        </authorList>
    </citation>
    <scope>NUCLEOTIDE SEQUENCE [LARGE SCALE GENOMIC DNA]</scope>
    <source>
        <strain evidence="3">wsp4</strain>
    </source>
</reference>
<organism evidence="2 3">
    <name type="scientific">Halogeometricum borinquense</name>
    <dbReference type="NCBI Taxonomy" id="60847"/>
    <lineage>
        <taxon>Archaea</taxon>
        <taxon>Methanobacteriati</taxon>
        <taxon>Methanobacteriota</taxon>
        <taxon>Stenosarchaea group</taxon>
        <taxon>Halobacteria</taxon>
        <taxon>Halobacteriales</taxon>
        <taxon>Haloferacaceae</taxon>
        <taxon>Halogeometricum</taxon>
    </lineage>
</organism>
<dbReference type="InterPro" id="IPR013087">
    <property type="entry name" value="Znf_C2H2_type"/>
</dbReference>
<name>A0A6C0UPX4_9EURY</name>
<dbReference type="Proteomes" id="UP000465846">
    <property type="component" value="Chromosome"/>
</dbReference>
<evidence type="ECO:0000256" key="1">
    <source>
        <dbReference type="SAM" id="Phobius"/>
    </source>
</evidence>
<keyword evidence="1" id="KW-1133">Transmembrane helix</keyword>
<gene>
    <name evidence="2" type="ORF">G3I44_12390</name>
</gene>
<dbReference type="GO" id="GO:0003677">
    <property type="term" value="F:DNA binding"/>
    <property type="evidence" value="ECO:0007669"/>
    <property type="project" value="UniProtKB-KW"/>
</dbReference>
<evidence type="ECO:0000313" key="3">
    <source>
        <dbReference type="Proteomes" id="UP000465846"/>
    </source>
</evidence>
<proteinExistence type="predicted"/>